<feature type="non-terminal residue" evidence="2">
    <location>
        <position position="1"/>
    </location>
</feature>
<reference evidence="2" key="1">
    <citation type="submission" date="2019-09" db="EMBL/GenBank/DDBJ databases">
        <title>Characterisation of the sponge microbiome using genome-centric metagenomics.</title>
        <authorList>
            <person name="Engelberts J.P."/>
            <person name="Robbins S.J."/>
            <person name="De Goeij J.M."/>
            <person name="Aranda M."/>
            <person name="Bell S.C."/>
            <person name="Webster N.S."/>
        </authorList>
    </citation>
    <scope>NUCLEOTIDE SEQUENCE</scope>
    <source>
        <strain evidence="2">SB0675_bin_29</strain>
    </source>
</reference>
<proteinExistence type="predicted"/>
<dbReference type="Gene3D" id="3.30.420.280">
    <property type="match status" value="1"/>
</dbReference>
<protein>
    <recommendedName>
        <fullName evidence="1">Phage terminase large subunit N-terminal domain-containing protein</fullName>
    </recommendedName>
</protein>
<dbReference type="InterPro" id="IPR027417">
    <property type="entry name" value="P-loop_NTPase"/>
</dbReference>
<accession>A0A6B1G971</accession>
<sequence>EGLLIFPNGSSISDGHIRTENDIDQFLGIEYDVILIEEATTLSETKMQALRDSNRTSKNFRPRIYTTTNPGGIGHVWYKKRFVDPFRTHQELDTRFVPATIEDNAVIDPDYRRKLEENTGWKLRAPRYGDWEIAAGQFLDNFNYDLHVIEPFPIPSEWHCFMGMDYGYKHPTVFLLLAEDGDDNLYVLDEHVQSGWLPQQHAKAVHAMIERNGAHRATRDYIFAGADVFAQKSQYTIADYYLDEGLAFTKAETDRVQGAHELRARLGNPNAGIPPSLFIFNRCRNLIECLPNLQNDPKNPEDVLKVDVNEEGIGGDDTYDALRYAVFSNIGSKLAFA</sequence>
<dbReference type="Pfam" id="PF04466">
    <property type="entry name" value="Terminase_3"/>
    <property type="match status" value="1"/>
</dbReference>
<gene>
    <name evidence="2" type="ORF">F4148_13180</name>
</gene>
<name>A0A6B1G971_9CHLR</name>
<dbReference type="EMBL" id="VYDA01000473">
    <property type="protein sequence ID" value="MYH62654.1"/>
    <property type="molecule type" value="Genomic_DNA"/>
</dbReference>
<dbReference type="Gene3D" id="3.40.50.300">
    <property type="entry name" value="P-loop containing nucleotide triphosphate hydrolases"/>
    <property type="match status" value="1"/>
</dbReference>
<evidence type="ECO:0000259" key="1">
    <source>
        <dbReference type="Pfam" id="PF04466"/>
    </source>
</evidence>
<dbReference type="AlphaFoldDB" id="A0A6B1G971"/>
<dbReference type="InterPro" id="IPR035412">
    <property type="entry name" value="Terminase_L_N"/>
</dbReference>
<evidence type="ECO:0000313" key="2">
    <source>
        <dbReference type="EMBL" id="MYH62654.1"/>
    </source>
</evidence>
<feature type="domain" description="Phage terminase large subunit N-terminal" evidence="1">
    <location>
        <begin position="30"/>
        <end position="118"/>
    </location>
</feature>
<organism evidence="2">
    <name type="scientific">Caldilineaceae bacterium SB0675_bin_29</name>
    <dbReference type="NCBI Taxonomy" id="2605266"/>
    <lineage>
        <taxon>Bacteria</taxon>
        <taxon>Bacillati</taxon>
        <taxon>Chloroflexota</taxon>
        <taxon>Caldilineae</taxon>
        <taxon>Caldilineales</taxon>
        <taxon>Caldilineaceae</taxon>
    </lineage>
</organism>
<comment type="caution">
    <text evidence="2">The sequence shown here is derived from an EMBL/GenBank/DDBJ whole genome shotgun (WGS) entry which is preliminary data.</text>
</comment>